<accession>A0A7J3JQ96</accession>
<gene>
    <name evidence="10" type="ORF">ENU30_02995</name>
</gene>
<dbReference type="Gene3D" id="1.10.1670.10">
    <property type="entry name" value="Helix-hairpin-Helix base-excision DNA repair enzymes (C-terminal)"/>
    <property type="match status" value="1"/>
</dbReference>
<dbReference type="PROSITE" id="PS00764">
    <property type="entry name" value="ENDONUCLEASE_III_1"/>
    <property type="match status" value="1"/>
</dbReference>
<sequence>MPLISTSKIKDVSVIIKNLPIKPLNVFDTSFYPSVDESIDRVLAYFLIMVAMDHRLSRPDKPYEAEIDGRLYRGADLLYHLGIRKFEEDPEFFTPERLVFITHDDVTKWLSVKGVFPPDPELRAYLLNDIGIKSVKLFNGDFTKLLEISEGFLRRKNGNGILDLLKVFKAYQDPVEKKSYLLIKFLVYRGLFNPLDEENLNIAVDNHLTRIAIRLGLIELENEFTEKITKRIEVSHDEDIIIRLSVREAYKLLSRFSNVNIFLLDDTFWMFGRNICTRDSPKCKECPFKEVCMAYRSGVYLAEHIYINTWYY</sequence>
<evidence type="ECO:0000256" key="2">
    <source>
        <dbReference type="ARBA" id="ARBA00008343"/>
    </source>
</evidence>
<evidence type="ECO:0000256" key="7">
    <source>
        <dbReference type="ARBA" id="ARBA00023014"/>
    </source>
</evidence>
<comment type="similarity">
    <text evidence="2">Belongs to the Nth/MutY family.</text>
</comment>
<dbReference type="SUPFAM" id="SSF48150">
    <property type="entry name" value="DNA-glycosylase"/>
    <property type="match status" value="1"/>
</dbReference>
<keyword evidence="5" id="KW-0378">Hydrolase</keyword>
<keyword evidence="6" id="KW-0408">Iron</keyword>
<keyword evidence="4" id="KW-0227">DNA damage</keyword>
<dbReference type="InterPro" id="IPR003651">
    <property type="entry name" value="Endonuclease3_FeS-loop_motif"/>
</dbReference>
<dbReference type="InterPro" id="IPR004035">
    <property type="entry name" value="Endouclease-III_FeS-bd_BS"/>
</dbReference>
<evidence type="ECO:0000256" key="4">
    <source>
        <dbReference type="ARBA" id="ARBA00022763"/>
    </source>
</evidence>
<comment type="cofactor">
    <cofactor evidence="1">
        <name>[4Fe-4S] cluster</name>
        <dbReference type="ChEBI" id="CHEBI:49883"/>
    </cofactor>
</comment>
<dbReference type="SMART" id="SM00525">
    <property type="entry name" value="FES"/>
    <property type="match status" value="1"/>
</dbReference>
<organism evidence="10">
    <name type="scientific">Ignisphaera aggregans</name>
    <dbReference type="NCBI Taxonomy" id="334771"/>
    <lineage>
        <taxon>Archaea</taxon>
        <taxon>Thermoproteota</taxon>
        <taxon>Thermoprotei</taxon>
        <taxon>Desulfurococcales</taxon>
        <taxon>Desulfurococcaceae</taxon>
        <taxon>Ignisphaera</taxon>
    </lineage>
</organism>
<keyword evidence="7" id="KW-0411">Iron-sulfur</keyword>
<evidence type="ECO:0000256" key="1">
    <source>
        <dbReference type="ARBA" id="ARBA00001966"/>
    </source>
</evidence>
<dbReference type="GO" id="GO:0046872">
    <property type="term" value="F:metal ion binding"/>
    <property type="evidence" value="ECO:0007669"/>
    <property type="project" value="UniProtKB-KW"/>
</dbReference>
<proteinExistence type="inferred from homology"/>
<dbReference type="GO" id="GO:0016798">
    <property type="term" value="F:hydrolase activity, acting on glycosyl bonds"/>
    <property type="evidence" value="ECO:0007669"/>
    <property type="project" value="UniProtKB-KW"/>
</dbReference>
<keyword evidence="3" id="KW-0479">Metal-binding</keyword>
<dbReference type="InterPro" id="IPR011257">
    <property type="entry name" value="DNA_glycosylase"/>
</dbReference>
<dbReference type="GO" id="GO:0006281">
    <property type="term" value="P:DNA repair"/>
    <property type="evidence" value="ECO:0007669"/>
    <property type="project" value="UniProtKB-KW"/>
</dbReference>
<evidence type="ECO:0000256" key="3">
    <source>
        <dbReference type="ARBA" id="ARBA00022723"/>
    </source>
</evidence>
<dbReference type="InterPro" id="IPR023170">
    <property type="entry name" value="HhH_base_excis_C"/>
</dbReference>
<evidence type="ECO:0000256" key="5">
    <source>
        <dbReference type="ARBA" id="ARBA00022801"/>
    </source>
</evidence>
<evidence type="ECO:0000313" key="10">
    <source>
        <dbReference type="EMBL" id="HGQ17937.1"/>
    </source>
</evidence>
<keyword evidence="9" id="KW-0326">Glycosidase</keyword>
<dbReference type="EMBL" id="DTBZ01000071">
    <property type="protein sequence ID" value="HGQ17937.1"/>
    <property type="molecule type" value="Genomic_DNA"/>
</dbReference>
<comment type="caution">
    <text evidence="10">The sequence shown here is derived from an EMBL/GenBank/DDBJ whole genome shotgun (WGS) entry which is preliminary data.</text>
</comment>
<dbReference type="GO" id="GO:0140097">
    <property type="term" value="F:catalytic activity, acting on DNA"/>
    <property type="evidence" value="ECO:0007669"/>
    <property type="project" value="UniProtKB-ARBA"/>
</dbReference>
<protein>
    <submittedName>
        <fullName evidence="10">Iron-sulfur cluster loop</fullName>
    </submittedName>
</protein>
<evidence type="ECO:0000256" key="8">
    <source>
        <dbReference type="ARBA" id="ARBA00023204"/>
    </source>
</evidence>
<dbReference type="GO" id="GO:0051539">
    <property type="term" value="F:4 iron, 4 sulfur cluster binding"/>
    <property type="evidence" value="ECO:0007669"/>
    <property type="project" value="InterPro"/>
</dbReference>
<reference evidence="10" key="1">
    <citation type="journal article" date="2020" name="mSystems">
        <title>Genome- and Community-Level Interaction Insights into Carbon Utilization and Element Cycling Functions of Hydrothermarchaeota in Hydrothermal Sediment.</title>
        <authorList>
            <person name="Zhou Z."/>
            <person name="Liu Y."/>
            <person name="Xu W."/>
            <person name="Pan J."/>
            <person name="Luo Z.H."/>
            <person name="Li M."/>
        </authorList>
    </citation>
    <scope>NUCLEOTIDE SEQUENCE [LARGE SCALE GENOMIC DNA]</scope>
    <source>
        <strain evidence="10">SpSt-657</strain>
    </source>
</reference>
<name>A0A7J3JQ96_9CREN</name>
<dbReference type="AlphaFoldDB" id="A0A7J3JQ96"/>
<keyword evidence="8" id="KW-0234">DNA repair</keyword>
<evidence type="ECO:0000256" key="6">
    <source>
        <dbReference type="ARBA" id="ARBA00023004"/>
    </source>
</evidence>
<evidence type="ECO:0000256" key="9">
    <source>
        <dbReference type="ARBA" id="ARBA00023295"/>
    </source>
</evidence>